<reference evidence="2 3" key="1">
    <citation type="submission" date="2024-05" db="EMBL/GenBank/DDBJ databases">
        <authorList>
            <person name="Kim H.-Y."/>
            <person name="Kim E."/>
            <person name="Cai Y."/>
            <person name="Yang S.-M."/>
            <person name="Lee W."/>
        </authorList>
    </citation>
    <scope>NUCLEOTIDE SEQUENCE [LARGE SCALE GENOMIC DNA]</scope>
    <source>
        <strain evidence="2 3">FBL11</strain>
    </source>
</reference>
<comment type="caution">
    <text evidence="2">The sequence shown here is derived from an EMBL/GenBank/DDBJ whole genome shotgun (WGS) entry which is preliminary data.</text>
</comment>
<dbReference type="RefSeq" id="WP_299218489.1">
    <property type="nucleotide sequence ID" value="NZ_JBDGHN010000005.1"/>
</dbReference>
<dbReference type="PROSITE" id="PS51257">
    <property type="entry name" value="PROKAR_LIPOPROTEIN"/>
    <property type="match status" value="1"/>
</dbReference>
<proteinExistence type="predicted"/>
<accession>A0ABU9X951</accession>
<keyword evidence="3" id="KW-1185">Reference proteome</keyword>
<gene>
    <name evidence="2" type="ORF">AAIR29_09875</name>
</gene>
<evidence type="ECO:0000313" key="3">
    <source>
        <dbReference type="Proteomes" id="UP001461960"/>
    </source>
</evidence>
<dbReference type="SUPFAM" id="SSF81901">
    <property type="entry name" value="HCP-like"/>
    <property type="match status" value="1"/>
</dbReference>
<evidence type="ECO:0008006" key="4">
    <source>
        <dbReference type="Google" id="ProtNLM"/>
    </source>
</evidence>
<dbReference type="Proteomes" id="UP001461960">
    <property type="component" value="Unassembled WGS sequence"/>
</dbReference>
<evidence type="ECO:0000313" key="2">
    <source>
        <dbReference type="EMBL" id="MEN2751938.1"/>
    </source>
</evidence>
<dbReference type="InterPro" id="IPR011990">
    <property type="entry name" value="TPR-like_helical_dom_sf"/>
</dbReference>
<dbReference type="EMBL" id="JBDGHN010000005">
    <property type="protein sequence ID" value="MEN2751938.1"/>
    <property type="molecule type" value="Genomic_DNA"/>
</dbReference>
<evidence type="ECO:0000256" key="1">
    <source>
        <dbReference type="SAM" id="SignalP"/>
    </source>
</evidence>
<sequence>MMQYQKIIRSTIKRAVIVLSLSSISIGCAAPNSVAKDSIKEPELISLVSFGTVNADKEIANLIKLLNESDNPKRFQLECDKQNIAKSCYYYASYYDLMIKDRKKSYEYYKKAYDLGIKQAGYFVGVFQINYPEIFNVDNKLTIDESIDYLEQAFEAGSPDATRILMMTYRDPKLDRIDYDKAEYYNEVAIKQNVRTSRALLASLYTQNMKDKSKGDESIKLYKDDLMMEKNWESALALMTIHLYPEEYGAKLEPDLVKTLAYAYVSSDLRDGRYEDEFNGVDTRFAEAMQTELSPETLKQAKAMYLDLMSKMNEEHTIK</sequence>
<name>A0ABU9X951_9GAMM</name>
<keyword evidence="1" id="KW-0732">Signal</keyword>
<dbReference type="Gene3D" id="1.25.40.10">
    <property type="entry name" value="Tetratricopeptide repeat domain"/>
    <property type="match status" value="1"/>
</dbReference>
<protein>
    <recommendedName>
        <fullName evidence="4">Sel1 repeat family protein</fullName>
    </recommendedName>
</protein>
<organism evidence="2 3">
    <name type="scientific">Psychrobacter saeujeotis</name>
    <dbReference type="NCBI Taxonomy" id="3143436"/>
    <lineage>
        <taxon>Bacteria</taxon>
        <taxon>Pseudomonadati</taxon>
        <taxon>Pseudomonadota</taxon>
        <taxon>Gammaproteobacteria</taxon>
        <taxon>Moraxellales</taxon>
        <taxon>Moraxellaceae</taxon>
        <taxon>Psychrobacter</taxon>
    </lineage>
</organism>
<feature type="chain" id="PRO_5046160116" description="Sel1 repeat family protein" evidence="1">
    <location>
        <begin position="30"/>
        <end position="319"/>
    </location>
</feature>
<feature type="signal peptide" evidence="1">
    <location>
        <begin position="1"/>
        <end position="29"/>
    </location>
</feature>